<dbReference type="EMBL" id="QXGD01000020">
    <property type="protein sequence ID" value="KAE9257572.1"/>
    <property type="molecule type" value="Genomic_DNA"/>
</dbReference>
<feature type="compositionally biased region" description="Basic residues" evidence="1">
    <location>
        <begin position="40"/>
        <end position="55"/>
    </location>
</feature>
<feature type="region of interest" description="Disordered" evidence="1">
    <location>
        <begin position="1"/>
        <end position="55"/>
    </location>
</feature>
<dbReference type="AlphaFoldDB" id="A0A6A4AHL8"/>
<name>A0A6A4AHL8_9STRA</name>
<protein>
    <submittedName>
        <fullName evidence="2">Uncharacterized protein</fullName>
    </submittedName>
</protein>
<gene>
    <name evidence="2" type="ORF">PF002_g896</name>
</gene>
<sequence length="55" mass="6433">MAPDLRIKAVVRPPRQRGPSDSEEAFDSHEEWVGSQRRGLTQRRSRSRSTSKQRR</sequence>
<evidence type="ECO:0000256" key="1">
    <source>
        <dbReference type="SAM" id="MobiDB-lite"/>
    </source>
</evidence>
<comment type="caution">
    <text evidence="2">The sequence shown here is derived from an EMBL/GenBank/DDBJ whole genome shotgun (WGS) entry which is preliminary data.</text>
</comment>
<reference evidence="2 3" key="1">
    <citation type="submission" date="2018-08" db="EMBL/GenBank/DDBJ databases">
        <title>Genomic investigation of the strawberry pathogen Phytophthora fragariae indicates pathogenicity is determined by transcriptional variation in three key races.</title>
        <authorList>
            <person name="Adams T.M."/>
            <person name="Armitage A.D."/>
            <person name="Sobczyk M.K."/>
            <person name="Bates H.J."/>
            <person name="Dunwell J.M."/>
            <person name="Nellist C.F."/>
            <person name="Harrison R.J."/>
        </authorList>
    </citation>
    <scope>NUCLEOTIDE SEQUENCE [LARGE SCALE GENOMIC DNA]</scope>
    <source>
        <strain evidence="2 3">BC-1</strain>
    </source>
</reference>
<organism evidence="2 3">
    <name type="scientific">Phytophthora fragariae</name>
    <dbReference type="NCBI Taxonomy" id="53985"/>
    <lineage>
        <taxon>Eukaryota</taxon>
        <taxon>Sar</taxon>
        <taxon>Stramenopiles</taxon>
        <taxon>Oomycota</taxon>
        <taxon>Peronosporomycetes</taxon>
        <taxon>Peronosporales</taxon>
        <taxon>Peronosporaceae</taxon>
        <taxon>Phytophthora</taxon>
    </lineage>
</organism>
<evidence type="ECO:0000313" key="3">
    <source>
        <dbReference type="Proteomes" id="UP000440367"/>
    </source>
</evidence>
<accession>A0A6A4AHL8</accession>
<proteinExistence type="predicted"/>
<dbReference type="Proteomes" id="UP000440367">
    <property type="component" value="Unassembled WGS sequence"/>
</dbReference>
<evidence type="ECO:0000313" key="2">
    <source>
        <dbReference type="EMBL" id="KAE9257572.1"/>
    </source>
</evidence>